<sequence length="237" mass="24889">MKKIILTAAAVFAFSFANAQDLKSKKGENYLPEAGDWAISFNATGVFNYVGNAFNGSLANTAPTVANATPNSFVGKKFIDAKSAYRVVANLGFGSNNNPGGVVSGYAFGAYKASTFNLTAGVGKEWRRGSTRLQGFYGADALVGFTSTKWTEDGAPKQIFNAGTSINLGVNGFIGAEYFLFPKIAIGAQYNYGLRIASNGASKYSATGVPEVEVSKSSSNINLGNVTSASMNLTLHF</sequence>
<evidence type="ECO:0000313" key="3">
    <source>
        <dbReference type="Proteomes" id="UP001597051"/>
    </source>
</evidence>
<evidence type="ECO:0000313" key="2">
    <source>
        <dbReference type="EMBL" id="MFD0984451.1"/>
    </source>
</evidence>
<evidence type="ECO:0000256" key="1">
    <source>
        <dbReference type="SAM" id="SignalP"/>
    </source>
</evidence>
<evidence type="ECO:0008006" key="4">
    <source>
        <dbReference type="Google" id="ProtNLM"/>
    </source>
</evidence>
<accession>A0ABW3J288</accession>
<protein>
    <recommendedName>
        <fullName evidence="4">Outer membrane protein beta-barrel domain-containing protein</fullName>
    </recommendedName>
</protein>
<gene>
    <name evidence="2" type="ORF">ACFQ0S_08190</name>
</gene>
<feature type="chain" id="PRO_5047147699" description="Outer membrane protein beta-barrel domain-containing protein" evidence="1">
    <location>
        <begin position="20"/>
        <end position="237"/>
    </location>
</feature>
<comment type="caution">
    <text evidence="2">The sequence shown here is derived from an EMBL/GenBank/DDBJ whole genome shotgun (WGS) entry which is preliminary data.</text>
</comment>
<keyword evidence="3" id="KW-1185">Reference proteome</keyword>
<feature type="signal peptide" evidence="1">
    <location>
        <begin position="1"/>
        <end position="19"/>
    </location>
</feature>
<keyword evidence="1" id="KW-0732">Signal</keyword>
<dbReference type="EMBL" id="JBHTIZ010000022">
    <property type="protein sequence ID" value="MFD0984451.1"/>
    <property type="molecule type" value="Genomic_DNA"/>
</dbReference>
<reference evidence="3" key="1">
    <citation type="journal article" date="2019" name="Int. J. Syst. Evol. Microbiol.">
        <title>The Global Catalogue of Microorganisms (GCM) 10K type strain sequencing project: providing services to taxonomists for standard genome sequencing and annotation.</title>
        <authorList>
            <consortium name="The Broad Institute Genomics Platform"/>
            <consortium name="The Broad Institute Genome Sequencing Center for Infectious Disease"/>
            <person name="Wu L."/>
            <person name="Ma J."/>
        </authorList>
    </citation>
    <scope>NUCLEOTIDE SEQUENCE [LARGE SCALE GENOMIC DNA]</scope>
    <source>
        <strain evidence="3">CECT 7649</strain>
    </source>
</reference>
<dbReference type="RefSeq" id="WP_379759012.1">
    <property type="nucleotide sequence ID" value="NZ_JBHSYB010000066.1"/>
</dbReference>
<organism evidence="2 3">
    <name type="scientific">Flavobacterium myungsuense</name>
    <dbReference type="NCBI Taxonomy" id="651823"/>
    <lineage>
        <taxon>Bacteria</taxon>
        <taxon>Pseudomonadati</taxon>
        <taxon>Bacteroidota</taxon>
        <taxon>Flavobacteriia</taxon>
        <taxon>Flavobacteriales</taxon>
        <taxon>Flavobacteriaceae</taxon>
        <taxon>Flavobacterium</taxon>
    </lineage>
</organism>
<dbReference type="Proteomes" id="UP001597051">
    <property type="component" value="Unassembled WGS sequence"/>
</dbReference>
<proteinExistence type="predicted"/>
<name>A0ABW3J288_9FLAO</name>